<dbReference type="EMBL" id="CM037620">
    <property type="protein sequence ID" value="KAH7995898.1"/>
    <property type="molecule type" value="Genomic_DNA"/>
</dbReference>
<name>A0ACB8ETJ5_9SAUR</name>
<accession>A0ACB8ETJ5</accession>
<dbReference type="Proteomes" id="UP000827872">
    <property type="component" value="Linkage Group LG07"/>
</dbReference>
<gene>
    <name evidence="1" type="ORF">K3G42_029215</name>
</gene>
<sequence length="532" mass="60111">MPLTFSSVKSPPHNGYSLVGGWDLSTGQIEVPCLVPVEVHDGESFHLLYSEDVQKTEKNQQIAPSDFTLLLSEIIRRGSGESSGQNCENRNLFPNIMKLVFVTSVLLSVVLTDFASAWVQETPYKGVSKTKYQRQDCNCLHGGRCVSYHLFSRVKRCLCPQKYTGDHCEIDAESQCYLGDGEDYRGTKSVNEENERCLMWDSPLLKRWPYNEAREDAVALGLGKHNYCRNPDGRSKPWCYVRRGYRTFSTPCDISECHKQVTCGRRNFIKYFKIVGGSKAEIESQPWIATIFQYMKRGAVNMFLCGATLIDPCWVATAAHCFKGKNLDPSQFTVVLGKTSLTSDEANEQRFTVERIVLHEEFSDESRNFNHDIALMKIRSSSGQCAEVSNSVATVCLPPENLVLNDNFRCEVSGYGKANSSDILYARILKSTNVNLISQSLCRDEYYHDRDLNDNMFCAGDPRWKTDACQGDSGGPLVCEHNGRMVLYGIVSWGDGCAKERKPGVYTRVNKYLPWIESHVNSVHFKSYYPPK</sequence>
<keyword evidence="2" id="KW-1185">Reference proteome</keyword>
<protein>
    <submittedName>
        <fullName evidence="1">Uncharacterized protein</fullName>
    </submittedName>
</protein>
<proteinExistence type="predicted"/>
<comment type="caution">
    <text evidence="1">The sequence shown here is derived from an EMBL/GenBank/DDBJ whole genome shotgun (WGS) entry which is preliminary data.</text>
</comment>
<reference evidence="1" key="1">
    <citation type="submission" date="2021-08" db="EMBL/GenBank/DDBJ databases">
        <title>The first chromosome-level gecko genome reveals the dynamic sex chromosomes of Neotropical dwarf geckos (Sphaerodactylidae: Sphaerodactylus).</title>
        <authorList>
            <person name="Pinto B.J."/>
            <person name="Keating S.E."/>
            <person name="Gamble T."/>
        </authorList>
    </citation>
    <scope>NUCLEOTIDE SEQUENCE</scope>
    <source>
        <strain evidence="1">TG3544</strain>
    </source>
</reference>
<evidence type="ECO:0000313" key="2">
    <source>
        <dbReference type="Proteomes" id="UP000827872"/>
    </source>
</evidence>
<evidence type="ECO:0000313" key="1">
    <source>
        <dbReference type="EMBL" id="KAH7995898.1"/>
    </source>
</evidence>
<organism evidence="1 2">
    <name type="scientific">Sphaerodactylus townsendi</name>
    <dbReference type="NCBI Taxonomy" id="933632"/>
    <lineage>
        <taxon>Eukaryota</taxon>
        <taxon>Metazoa</taxon>
        <taxon>Chordata</taxon>
        <taxon>Craniata</taxon>
        <taxon>Vertebrata</taxon>
        <taxon>Euteleostomi</taxon>
        <taxon>Lepidosauria</taxon>
        <taxon>Squamata</taxon>
        <taxon>Bifurcata</taxon>
        <taxon>Gekkota</taxon>
        <taxon>Sphaerodactylidae</taxon>
        <taxon>Sphaerodactylus</taxon>
    </lineage>
</organism>